<feature type="compositionally biased region" description="Basic and acidic residues" evidence="1">
    <location>
        <begin position="86"/>
        <end position="95"/>
    </location>
</feature>
<protein>
    <submittedName>
        <fullName evidence="2">Uncharacterized protein</fullName>
    </submittedName>
</protein>
<evidence type="ECO:0000313" key="2">
    <source>
        <dbReference type="EMBL" id="KAL1270756.1"/>
    </source>
</evidence>
<proteinExistence type="predicted"/>
<accession>A0ABR3N1R4</accession>
<dbReference type="Proteomes" id="UP001558613">
    <property type="component" value="Unassembled WGS sequence"/>
</dbReference>
<name>A0ABR3N1R4_9TELE</name>
<keyword evidence="3" id="KW-1185">Reference proteome</keyword>
<sequence>MWKVSVSMDVAYILSSLVYRMPAFRMGERVLVAVLCNGSRDMVCTGGNYCNLSAGAGEVCRLVINERSRWRWAGDGCRQTAGKAPEGGRKREREN</sequence>
<evidence type="ECO:0000313" key="3">
    <source>
        <dbReference type="Proteomes" id="UP001558613"/>
    </source>
</evidence>
<dbReference type="EMBL" id="JAYMGO010000007">
    <property type="protein sequence ID" value="KAL1270756.1"/>
    <property type="molecule type" value="Genomic_DNA"/>
</dbReference>
<reference evidence="2 3" key="1">
    <citation type="submission" date="2023-09" db="EMBL/GenBank/DDBJ databases">
        <authorList>
            <person name="Wang M."/>
        </authorList>
    </citation>
    <scope>NUCLEOTIDE SEQUENCE [LARGE SCALE GENOMIC DNA]</scope>
    <source>
        <strain evidence="2">GT-2023</strain>
        <tissue evidence="2">Liver</tissue>
    </source>
</reference>
<feature type="region of interest" description="Disordered" evidence="1">
    <location>
        <begin position="76"/>
        <end position="95"/>
    </location>
</feature>
<comment type="caution">
    <text evidence="2">The sequence shown here is derived from an EMBL/GenBank/DDBJ whole genome shotgun (WGS) entry which is preliminary data.</text>
</comment>
<evidence type="ECO:0000256" key="1">
    <source>
        <dbReference type="SAM" id="MobiDB-lite"/>
    </source>
</evidence>
<organism evidence="2 3">
    <name type="scientific">Cirrhinus molitorella</name>
    <name type="common">mud carp</name>
    <dbReference type="NCBI Taxonomy" id="172907"/>
    <lineage>
        <taxon>Eukaryota</taxon>
        <taxon>Metazoa</taxon>
        <taxon>Chordata</taxon>
        <taxon>Craniata</taxon>
        <taxon>Vertebrata</taxon>
        <taxon>Euteleostomi</taxon>
        <taxon>Actinopterygii</taxon>
        <taxon>Neopterygii</taxon>
        <taxon>Teleostei</taxon>
        <taxon>Ostariophysi</taxon>
        <taxon>Cypriniformes</taxon>
        <taxon>Cyprinidae</taxon>
        <taxon>Labeoninae</taxon>
        <taxon>Labeonini</taxon>
        <taxon>Cirrhinus</taxon>
    </lineage>
</organism>
<gene>
    <name evidence="2" type="ORF">QQF64_029772</name>
</gene>